<dbReference type="PROSITE" id="PS51257">
    <property type="entry name" value="PROKAR_LIPOPROTEIN"/>
    <property type="match status" value="1"/>
</dbReference>
<dbReference type="SUPFAM" id="SSF46626">
    <property type="entry name" value="Cytochrome c"/>
    <property type="match status" value="1"/>
</dbReference>
<feature type="domain" description="Cytochrome c" evidence="8">
    <location>
        <begin position="58"/>
        <end position="143"/>
    </location>
</feature>
<dbReference type="Gene3D" id="1.10.760.10">
    <property type="entry name" value="Cytochrome c-like domain"/>
    <property type="match status" value="1"/>
</dbReference>
<comment type="PTM">
    <text evidence="6">Binds 1 heme c group covalently per subunit.</text>
</comment>
<keyword evidence="3 6" id="KW-0479">Metal-binding</keyword>
<dbReference type="OrthoDB" id="9814063at2"/>
<evidence type="ECO:0000313" key="10">
    <source>
        <dbReference type="Proteomes" id="UP000189981"/>
    </source>
</evidence>
<organism evidence="9 10">
    <name type="scientific">Daejeonella lutea</name>
    <dbReference type="NCBI Taxonomy" id="572036"/>
    <lineage>
        <taxon>Bacteria</taxon>
        <taxon>Pseudomonadati</taxon>
        <taxon>Bacteroidota</taxon>
        <taxon>Sphingobacteriia</taxon>
        <taxon>Sphingobacteriales</taxon>
        <taxon>Sphingobacteriaceae</taxon>
        <taxon>Daejeonella</taxon>
    </lineage>
</organism>
<keyword evidence="4" id="KW-0249">Electron transport</keyword>
<evidence type="ECO:0000256" key="7">
    <source>
        <dbReference type="SAM" id="MobiDB-lite"/>
    </source>
</evidence>
<gene>
    <name evidence="9" type="ORF">SAMN05661099_3331</name>
</gene>
<dbReference type="InterPro" id="IPR036909">
    <property type="entry name" value="Cyt_c-like_dom_sf"/>
</dbReference>
<feature type="compositionally biased region" description="Polar residues" evidence="7">
    <location>
        <begin position="45"/>
        <end position="59"/>
    </location>
</feature>
<dbReference type="PROSITE" id="PS51007">
    <property type="entry name" value="CYTC"/>
    <property type="match status" value="1"/>
</dbReference>
<keyword evidence="10" id="KW-1185">Reference proteome</keyword>
<evidence type="ECO:0000256" key="6">
    <source>
        <dbReference type="PIRSR" id="PIRSR602324-1"/>
    </source>
</evidence>
<evidence type="ECO:0000259" key="8">
    <source>
        <dbReference type="PROSITE" id="PS51007"/>
    </source>
</evidence>
<reference evidence="10" key="1">
    <citation type="submission" date="2017-02" db="EMBL/GenBank/DDBJ databases">
        <authorList>
            <person name="Varghese N."/>
            <person name="Submissions S."/>
        </authorList>
    </citation>
    <scope>NUCLEOTIDE SEQUENCE [LARGE SCALE GENOMIC DNA]</scope>
    <source>
        <strain evidence="10">DSM 22385</strain>
    </source>
</reference>
<accession>A0A1T5EZS7</accession>
<dbReference type="GO" id="GO:0009055">
    <property type="term" value="F:electron transfer activity"/>
    <property type="evidence" value="ECO:0007669"/>
    <property type="project" value="InterPro"/>
</dbReference>
<protein>
    <submittedName>
        <fullName evidence="9">Cytochrome c</fullName>
    </submittedName>
</protein>
<dbReference type="Pfam" id="PF00034">
    <property type="entry name" value="Cytochrom_C"/>
    <property type="match status" value="1"/>
</dbReference>
<dbReference type="Proteomes" id="UP000189981">
    <property type="component" value="Unassembled WGS sequence"/>
</dbReference>
<proteinExistence type="predicted"/>
<dbReference type="InterPro" id="IPR002324">
    <property type="entry name" value="Cyt_c_ID"/>
</dbReference>
<feature type="binding site" description="covalent" evidence="6">
    <location>
        <position position="121"/>
    </location>
    <ligand>
        <name>heme c</name>
        <dbReference type="ChEBI" id="CHEBI:61717"/>
    </ligand>
</feature>
<evidence type="ECO:0000256" key="3">
    <source>
        <dbReference type="ARBA" id="ARBA00022723"/>
    </source>
</evidence>
<keyword evidence="1" id="KW-0813">Transport</keyword>
<dbReference type="AlphaFoldDB" id="A0A1T5EZS7"/>
<keyword evidence="5 6" id="KW-0408">Iron</keyword>
<feature type="binding site" description="covalent" evidence="6">
    <location>
        <position position="76"/>
    </location>
    <ligand>
        <name>heme c</name>
        <dbReference type="ChEBI" id="CHEBI:61717"/>
    </ligand>
</feature>
<evidence type="ECO:0000256" key="4">
    <source>
        <dbReference type="ARBA" id="ARBA00022982"/>
    </source>
</evidence>
<dbReference type="GO" id="GO:0020037">
    <property type="term" value="F:heme binding"/>
    <property type="evidence" value="ECO:0007669"/>
    <property type="project" value="InterPro"/>
</dbReference>
<evidence type="ECO:0000313" key="9">
    <source>
        <dbReference type="EMBL" id="SKB89381.1"/>
    </source>
</evidence>
<dbReference type="EMBL" id="FUYR01000005">
    <property type="protein sequence ID" value="SKB89381.1"/>
    <property type="molecule type" value="Genomic_DNA"/>
</dbReference>
<dbReference type="RefSeq" id="WP_079703829.1">
    <property type="nucleotide sequence ID" value="NZ_FUYR01000005.1"/>
</dbReference>
<evidence type="ECO:0000256" key="1">
    <source>
        <dbReference type="ARBA" id="ARBA00022448"/>
    </source>
</evidence>
<dbReference type="GO" id="GO:0005506">
    <property type="term" value="F:iron ion binding"/>
    <property type="evidence" value="ECO:0007669"/>
    <property type="project" value="InterPro"/>
</dbReference>
<dbReference type="STRING" id="572036.SAMN05661099_3331"/>
<name>A0A1T5EZS7_9SPHI</name>
<evidence type="ECO:0000256" key="5">
    <source>
        <dbReference type="ARBA" id="ARBA00023004"/>
    </source>
</evidence>
<evidence type="ECO:0000256" key="2">
    <source>
        <dbReference type="ARBA" id="ARBA00022617"/>
    </source>
</evidence>
<feature type="region of interest" description="Disordered" evidence="7">
    <location>
        <begin position="24"/>
        <end position="65"/>
    </location>
</feature>
<dbReference type="PRINTS" id="PR00606">
    <property type="entry name" value="CYTCHROMECID"/>
</dbReference>
<feature type="compositionally biased region" description="Low complexity" evidence="7">
    <location>
        <begin position="28"/>
        <end position="44"/>
    </location>
</feature>
<dbReference type="InterPro" id="IPR009056">
    <property type="entry name" value="Cyt_c-like_dom"/>
</dbReference>
<sequence>MKKIIFILGICGIVAACSNSGESGSTDTTSAGANQSATAQQSNADTNVNNIGTDSPSSSGGNGEQLINKSDCLTCHQVEVKLLGPAYQEVAAKYPATEENIAMLAGKIIKGGAGNWGDIPMAPHPSISEGDAKEMVKYILSLKK</sequence>
<keyword evidence="2 6" id="KW-0349">Heme</keyword>
<feature type="binding site" description="covalent" evidence="6">
    <location>
        <position position="72"/>
    </location>
    <ligand>
        <name>heme c</name>
        <dbReference type="ChEBI" id="CHEBI:61717"/>
    </ligand>
</feature>